<dbReference type="Pfam" id="PF04427">
    <property type="entry name" value="Brix"/>
    <property type="match status" value="1"/>
</dbReference>
<dbReference type="STRING" id="2880.D7FW56"/>
<protein>
    <recommendedName>
        <fullName evidence="1">Brix domain-containing protein</fullName>
    </recommendedName>
</protein>
<dbReference type="PANTHER" id="PTHR22734">
    <property type="entry name" value="U3 SMALL NUCLEOLAR RIBONUCLEOPROTEIN PROTEIN IMP4"/>
    <property type="match status" value="1"/>
</dbReference>
<dbReference type="SMART" id="SM00879">
    <property type="entry name" value="Brix"/>
    <property type="match status" value="1"/>
</dbReference>
<accession>D7FW56</accession>
<dbReference type="InterPro" id="IPR007109">
    <property type="entry name" value="Brix"/>
</dbReference>
<dbReference type="GO" id="GO:0006364">
    <property type="term" value="P:rRNA processing"/>
    <property type="evidence" value="ECO:0007669"/>
    <property type="project" value="InterPro"/>
</dbReference>
<organism evidence="2 3">
    <name type="scientific">Ectocarpus siliculosus</name>
    <name type="common">Brown alga</name>
    <name type="synonym">Conferva siliculosa</name>
    <dbReference type="NCBI Taxonomy" id="2880"/>
    <lineage>
        <taxon>Eukaryota</taxon>
        <taxon>Sar</taxon>
        <taxon>Stramenopiles</taxon>
        <taxon>Ochrophyta</taxon>
        <taxon>PX clade</taxon>
        <taxon>Phaeophyceae</taxon>
        <taxon>Ectocarpales</taxon>
        <taxon>Ectocarpaceae</taxon>
        <taxon>Ectocarpus</taxon>
    </lineage>
</organism>
<feature type="domain" description="Brix" evidence="1">
    <location>
        <begin position="82"/>
        <end position="263"/>
    </location>
</feature>
<dbReference type="Gene3D" id="3.40.50.10480">
    <property type="entry name" value="Probable brix-domain ribosomal biogenesis protein"/>
    <property type="match status" value="1"/>
</dbReference>
<dbReference type="InParanoid" id="D7FW56"/>
<dbReference type="PANTHER" id="PTHR22734:SF2">
    <property type="entry name" value="U3 SMALL NUCLEOLAR RIBONUCLEOPROTEIN PROTEIN IMP4"/>
    <property type="match status" value="1"/>
</dbReference>
<dbReference type="AlphaFoldDB" id="D7FW56"/>
<reference evidence="2 3" key="1">
    <citation type="journal article" date="2010" name="Nature">
        <title>The Ectocarpus genome and the independent evolution of multicellularity in brown algae.</title>
        <authorList>
            <person name="Cock J.M."/>
            <person name="Sterck L."/>
            <person name="Rouze P."/>
            <person name="Scornet D."/>
            <person name="Allen A.E."/>
            <person name="Amoutzias G."/>
            <person name="Anthouard V."/>
            <person name="Artiguenave F."/>
            <person name="Aury J.M."/>
            <person name="Badger J.H."/>
            <person name="Beszteri B."/>
            <person name="Billiau K."/>
            <person name="Bonnet E."/>
            <person name="Bothwell J.H."/>
            <person name="Bowler C."/>
            <person name="Boyen C."/>
            <person name="Brownlee C."/>
            <person name="Carrano C.J."/>
            <person name="Charrier B."/>
            <person name="Cho G.Y."/>
            <person name="Coelho S.M."/>
            <person name="Collen J."/>
            <person name="Corre E."/>
            <person name="Da Silva C."/>
            <person name="Delage L."/>
            <person name="Delaroque N."/>
            <person name="Dittami S.M."/>
            <person name="Doulbeau S."/>
            <person name="Elias M."/>
            <person name="Farnham G."/>
            <person name="Gachon C.M."/>
            <person name="Gschloessl B."/>
            <person name="Heesch S."/>
            <person name="Jabbari K."/>
            <person name="Jubin C."/>
            <person name="Kawai H."/>
            <person name="Kimura K."/>
            <person name="Kloareg B."/>
            <person name="Kupper F.C."/>
            <person name="Lang D."/>
            <person name="Le Bail A."/>
            <person name="Leblanc C."/>
            <person name="Lerouge P."/>
            <person name="Lohr M."/>
            <person name="Lopez P.J."/>
            <person name="Martens C."/>
            <person name="Maumus F."/>
            <person name="Michel G."/>
            <person name="Miranda-Saavedra D."/>
            <person name="Morales J."/>
            <person name="Moreau H."/>
            <person name="Motomura T."/>
            <person name="Nagasato C."/>
            <person name="Napoli C.A."/>
            <person name="Nelson D.R."/>
            <person name="Nyvall-Collen P."/>
            <person name="Peters A.F."/>
            <person name="Pommier C."/>
            <person name="Potin P."/>
            <person name="Poulain J."/>
            <person name="Quesneville H."/>
            <person name="Read B."/>
            <person name="Rensing S.A."/>
            <person name="Ritter A."/>
            <person name="Rousvoal S."/>
            <person name="Samanta M."/>
            <person name="Samson G."/>
            <person name="Schroeder D.C."/>
            <person name="Segurens B."/>
            <person name="Strittmatter M."/>
            <person name="Tonon T."/>
            <person name="Tregear J.W."/>
            <person name="Valentin K."/>
            <person name="von Dassow P."/>
            <person name="Yamagishi T."/>
            <person name="Van de Peer Y."/>
            <person name="Wincker P."/>
        </authorList>
    </citation>
    <scope>NUCLEOTIDE SEQUENCE [LARGE SCALE GENOMIC DNA]</scope>
    <source>
        <strain evidence="3">Ec32 / CCAP1310/4</strain>
    </source>
</reference>
<dbReference type="InterPro" id="IPR044281">
    <property type="entry name" value="IMP4/RPF1"/>
</dbReference>
<proteinExistence type="predicted"/>
<dbReference type="GO" id="GO:0042274">
    <property type="term" value="P:ribosomal small subunit biogenesis"/>
    <property type="evidence" value="ECO:0007669"/>
    <property type="project" value="UniProtKB-ARBA"/>
</dbReference>
<dbReference type="SUPFAM" id="SSF52954">
    <property type="entry name" value="Class II aaRS ABD-related"/>
    <property type="match status" value="1"/>
</dbReference>
<dbReference type="GO" id="GO:0005654">
    <property type="term" value="C:nucleoplasm"/>
    <property type="evidence" value="ECO:0007669"/>
    <property type="project" value="UniProtKB-ARBA"/>
</dbReference>
<dbReference type="OMA" id="VIQFRHH"/>
<dbReference type="EMBL" id="FN648486">
    <property type="protein sequence ID" value="CBJ25576.1"/>
    <property type="molecule type" value="Genomic_DNA"/>
</dbReference>
<gene>
    <name evidence="2" type="ORF">Esi_0003_0263</name>
</gene>
<dbReference type="EMBL" id="FN649727">
    <property type="protein sequence ID" value="CBJ25576.1"/>
    <property type="molecule type" value="Genomic_DNA"/>
</dbReference>
<evidence type="ECO:0000259" key="1">
    <source>
        <dbReference type="PROSITE" id="PS50833"/>
    </source>
</evidence>
<dbReference type="FunFam" id="3.40.50.10480:FF:000001">
    <property type="entry name" value="IMP4, U3 small nucleolar ribonucleoprotein"/>
    <property type="match status" value="1"/>
</dbReference>
<dbReference type="FunCoup" id="D7FW56">
    <property type="interactions" value="432"/>
</dbReference>
<evidence type="ECO:0000313" key="2">
    <source>
        <dbReference type="EMBL" id="CBJ25576.1"/>
    </source>
</evidence>
<name>D7FW56_ECTSI</name>
<dbReference type="GO" id="GO:0030515">
    <property type="term" value="F:snoRNA binding"/>
    <property type="evidence" value="ECO:0007669"/>
    <property type="project" value="TreeGrafter"/>
</dbReference>
<dbReference type="GO" id="GO:0034457">
    <property type="term" value="C:Mpp10 complex"/>
    <property type="evidence" value="ECO:0007669"/>
    <property type="project" value="UniProtKB-ARBA"/>
</dbReference>
<keyword evidence="3" id="KW-1185">Reference proteome</keyword>
<dbReference type="OrthoDB" id="10253204at2759"/>
<evidence type="ECO:0000313" key="3">
    <source>
        <dbReference type="Proteomes" id="UP000002630"/>
    </source>
</evidence>
<dbReference type="eggNOG" id="KOG2781">
    <property type="taxonomic scope" value="Eukaryota"/>
</dbReference>
<dbReference type="GO" id="GO:0032040">
    <property type="term" value="C:small-subunit processome"/>
    <property type="evidence" value="ECO:0007669"/>
    <property type="project" value="TreeGrafter"/>
</dbReference>
<dbReference type="Proteomes" id="UP000002630">
    <property type="component" value="Linkage Group LG02"/>
</dbReference>
<sequence length="286" mass="32743">MEMTAPSSRRTGVLELTSTHNYGCACLPLILDAISRAVAITRCWIKYWSNCYIRSVELEDDETCKLKSSIDDEYAQAGIRDPKVCVTTSRDPSSRLKQFAKELKLVVPNAQRINRGNHKVGELVGACRSSEFTDMIVVQETRGEPDGLIVCHLPLGPTAFFTLSNCVLRHDIADRGTVSEVYPHLIFDKFSTPLGQRVADVLKYLFPVPKADSRRVMTFSNEEDVLYFRHHMYEKRGGKEMVLHEVGPRFEMQLYQLRLGTLDQVEAENEWVMRPYMNSSKKRRFL</sequence>
<dbReference type="PROSITE" id="PS50833">
    <property type="entry name" value="BRIX"/>
    <property type="match status" value="1"/>
</dbReference>
<dbReference type="GO" id="GO:0042134">
    <property type="term" value="F:rRNA primary transcript binding"/>
    <property type="evidence" value="ECO:0007669"/>
    <property type="project" value="InterPro"/>
</dbReference>